<dbReference type="EMBL" id="JAHWGI010001267">
    <property type="protein sequence ID" value="KAK3926564.1"/>
    <property type="molecule type" value="Genomic_DNA"/>
</dbReference>
<gene>
    <name evidence="2" type="ORF">KUF71_006656</name>
    <name evidence="3" type="ORF">KUF71_014900</name>
</gene>
<organism evidence="3 4">
    <name type="scientific">Frankliniella fusca</name>
    <dbReference type="NCBI Taxonomy" id="407009"/>
    <lineage>
        <taxon>Eukaryota</taxon>
        <taxon>Metazoa</taxon>
        <taxon>Ecdysozoa</taxon>
        <taxon>Arthropoda</taxon>
        <taxon>Hexapoda</taxon>
        <taxon>Insecta</taxon>
        <taxon>Pterygota</taxon>
        <taxon>Neoptera</taxon>
        <taxon>Paraneoptera</taxon>
        <taxon>Thysanoptera</taxon>
        <taxon>Terebrantia</taxon>
        <taxon>Thripoidea</taxon>
        <taxon>Thripidae</taxon>
        <taxon>Frankliniella</taxon>
    </lineage>
</organism>
<dbReference type="Proteomes" id="UP001219518">
    <property type="component" value="Unassembled WGS sequence"/>
</dbReference>
<keyword evidence="3" id="KW-0436">Ligase</keyword>
<feature type="region of interest" description="Disordered" evidence="1">
    <location>
        <begin position="644"/>
        <end position="668"/>
    </location>
</feature>
<sequence length="914" mass="104425">MGIFCHKCNCYIRGDVDQFGCHLQLRGHNPPFSCCEGQCDETRIEHKTSFLRHLRHFHMQDIHSSDSEDSDNAGDYEEASHQEREQEQEIHQQEHDDQEGLQPDSDNMSVGSNETMEEGQQCRQTEDELERLAARYTMDLKKNGNVTDVAIDTVIQETTVLLGKVLNFAMEKIRANLNQAKGKPLNDNVLENSLDIFIGDPFFRLKTKEERLLYYTKYFGYIPPEPMFVGKYRFENRYDKKNKCTIQKQIPCNFQYVSMIETLTAILNNPVLFKLIHEEKRSTDGRMRSFLDGKKGLHHPFLDKYPFTIRLVWHGDDYETVNAEGAKTLIHKLIALHFMIQNLPPEENARLRALHLLCYAYRVDMTSGEGIDVLLEPLFRELEQLQSDDGVSIKACGKPFTLRAILVACMGDAAAAHEMLGLMPPSANSFCWRCTVNRKDLHENIFSRGEKRTPDLHKSHLQAIENLGTAAQKYYGIEREATLITRSVHAPFPESFVRDAMHDILKGIGPMEIKLALVEFVGKKKYFNADFVNARLSSFVYGPADSKNKPSANFSDSSLNAITSYNLRQSAAQTWLLIQVFPFLFGSKVPADNLHMRLIVLLKRICEIVFSPVLSENDIGVLETLIFQHHTLFSLLYPPNQGNEEAARNEEITEEDTDSEVDDPNEGLGETERVHQIAGAGSKKKEKVIRPINKHHHLLEYPEIIRDFGPIVHYWCMRMEGKNALPERYASICNNFKDLPLTLSDLHQTKHAADFMDWTCTVREEITFSLGQVTTIQDIEHRHHVSFQLAGINEDTVIEKLTTVKAGGFVYLPGLYVVLPFQANNVALFGRILFPLRADEKIYIAYQDTELMTFDHNNGAYRIKNLSDSPIKILLLEKLPPCRPMSAWTPYDSASLYLSPRTSTMSDFIPPEHA</sequence>
<proteinExistence type="predicted"/>
<evidence type="ECO:0000313" key="4">
    <source>
        <dbReference type="Proteomes" id="UP001219518"/>
    </source>
</evidence>
<feature type="compositionally biased region" description="Acidic residues" evidence="1">
    <location>
        <begin position="67"/>
        <end position="77"/>
    </location>
</feature>
<name>A0AAE1HSE3_9NEOP</name>
<feature type="compositionally biased region" description="Polar residues" evidence="1">
    <location>
        <begin position="104"/>
        <end position="114"/>
    </location>
</feature>
<evidence type="ECO:0000313" key="3">
    <source>
        <dbReference type="EMBL" id="KAK3926564.1"/>
    </source>
</evidence>
<protein>
    <submittedName>
        <fullName evidence="3">Phenylalanine--tRNA ligase alpha subunit</fullName>
    </submittedName>
</protein>
<feature type="compositionally biased region" description="Basic and acidic residues" evidence="1">
    <location>
        <begin position="78"/>
        <end position="95"/>
    </location>
</feature>
<comment type="caution">
    <text evidence="3">The sequence shown here is derived from an EMBL/GenBank/DDBJ whole genome shotgun (WGS) entry which is preliminary data.</text>
</comment>
<reference evidence="3" key="1">
    <citation type="submission" date="2021-07" db="EMBL/GenBank/DDBJ databases">
        <authorList>
            <person name="Catto M.A."/>
            <person name="Jacobson A."/>
            <person name="Kennedy G."/>
            <person name="Labadie P."/>
            <person name="Hunt B.G."/>
            <person name="Srinivasan R."/>
        </authorList>
    </citation>
    <scope>NUCLEOTIDE SEQUENCE</scope>
    <source>
        <strain evidence="3">PL_HMW_Pooled</strain>
        <tissue evidence="3">Head</tissue>
    </source>
</reference>
<dbReference type="AlphaFoldDB" id="A0AAE1HSE3"/>
<feature type="compositionally biased region" description="Acidic residues" evidence="1">
    <location>
        <begin position="652"/>
        <end position="665"/>
    </location>
</feature>
<evidence type="ECO:0000313" key="2">
    <source>
        <dbReference type="EMBL" id="KAK3916969.1"/>
    </source>
</evidence>
<accession>A0AAE1HSE3</accession>
<dbReference type="EMBL" id="JAHWGI010000647">
    <property type="protein sequence ID" value="KAK3916969.1"/>
    <property type="molecule type" value="Genomic_DNA"/>
</dbReference>
<keyword evidence="4" id="KW-1185">Reference proteome</keyword>
<reference evidence="3" key="2">
    <citation type="journal article" date="2023" name="BMC Genomics">
        <title>Pest status, molecular evolution, and epigenetic factors derived from the genome assembly of Frankliniella fusca, a thysanopteran phytovirus vector.</title>
        <authorList>
            <person name="Catto M.A."/>
            <person name="Labadie P.E."/>
            <person name="Jacobson A.L."/>
            <person name="Kennedy G.G."/>
            <person name="Srinivasan R."/>
            <person name="Hunt B.G."/>
        </authorList>
    </citation>
    <scope>NUCLEOTIDE SEQUENCE</scope>
    <source>
        <strain evidence="3">PL_HMW_Pooled</strain>
    </source>
</reference>
<evidence type="ECO:0000256" key="1">
    <source>
        <dbReference type="SAM" id="MobiDB-lite"/>
    </source>
</evidence>
<feature type="region of interest" description="Disordered" evidence="1">
    <location>
        <begin position="62"/>
        <end position="126"/>
    </location>
</feature>
<dbReference type="GO" id="GO:0016874">
    <property type="term" value="F:ligase activity"/>
    <property type="evidence" value="ECO:0007669"/>
    <property type="project" value="UniProtKB-KW"/>
</dbReference>